<evidence type="ECO:0000313" key="3">
    <source>
        <dbReference type="Proteomes" id="UP000807353"/>
    </source>
</evidence>
<feature type="transmembrane region" description="Helical" evidence="1">
    <location>
        <begin position="197"/>
        <end position="216"/>
    </location>
</feature>
<keyword evidence="1" id="KW-0812">Transmembrane</keyword>
<reference evidence="2" key="1">
    <citation type="submission" date="2020-11" db="EMBL/GenBank/DDBJ databases">
        <authorList>
            <consortium name="DOE Joint Genome Institute"/>
            <person name="Ahrendt S."/>
            <person name="Riley R."/>
            <person name="Andreopoulos W."/>
            <person name="Labutti K."/>
            <person name="Pangilinan J."/>
            <person name="Ruiz-Duenas F.J."/>
            <person name="Barrasa J.M."/>
            <person name="Sanchez-Garcia M."/>
            <person name="Camarero S."/>
            <person name="Miyauchi S."/>
            <person name="Serrano A."/>
            <person name="Linde D."/>
            <person name="Babiker R."/>
            <person name="Drula E."/>
            <person name="Ayuso-Fernandez I."/>
            <person name="Pacheco R."/>
            <person name="Padilla G."/>
            <person name="Ferreira P."/>
            <person name="Barriuso J."/>
            <person name="Kellner H."/>
            <person name="Castanera R."/>
            <person name="Alfaro M."/>
            <person name="Ramirez L."/>
            <person name="Pisabarro A.G."/>
            <person name="Kuo A."/>
            <person name="Tritt A."/>
            <person name="Lipzen A."/>
            <person name="He G."/>
            <person name="Yan M."/>
            <person name="Ng V."/>
            <person name="Cullen D."/>
            <person name="Martin F."/>
            <person name="Rosso M.-N."/>
            <person name="Henrissat B."/>
            <person name="Hibbett D."/>
            <person name="Martinez A.T."/>
            <person name="Grigoriev I.V."/>
        </authorList>
    </citation>
    <scope>NUCLEOTIDE SEQUENCE</scope>
    <source>
        <strain evidence="2">CBS 247.69</strain>
    </source>
</reference>
<dbReference type="Proteomes" id="UP000807353">
    <property type="component" value="Unassembled WGS sequence"/>
</dbReference>
<sequence length="354" mass="39331">MSSNVEILTEVGRDFNLKVARVVPGAVCYGVYLILMGFLVVGVFSERNFKMRGSNIFLSLVTALMFFGGTIFLCLDVSDLVRRMQIIMVNNPEETNLQLKLDQANEALKKLVWTGQMLFIFMFILGDSVVVWRTWTICFSRRKWVAIPIATWIGSTIAALFELGCDVHTHWAITDLSPSAASVGAETCKNADISSYTLSYVTNILCTMLIAYQTWGHRKLMKRCLGAEHRSTQVEKILTLIVESGSLYIVLYTLQAVPIYGADLTPAGRMAFNVVNAVVQQAIGIYPTVVIILVKMQKSLWETAELASTLSHSRMKFNPRPASIPDSRLTETTIGRVNANRSGDLEKSGVSCLH</sequence>
<feature type="transmembrane region" description="Helical" evidence="1">
    <location>
        <begin position="144"/>
        <end position="161"/>
    </location>
</feature>
<evidence type="ECO:0000313" key="2">
    <source>
        <dbReference type="EMBL" id="KAF9463474.1"/>
    </source>
</evidence>
<organism evidence="2 3">
    <name type="scientific">Collybia nuda</name>
    <dbReference type="NCBI Taxonomy" id="64659"/>
    <lineage>
        <taxon>Eukaryota</taxon>
        <taxon>Fungi</taxon>
        <taxon>Dikarya</taxon>
        <taxon>Basidiomycota</taxon>
        <taxon>Agaricomycotina</taxon>
        <taxon>Agaricomycetes</taxon>
        <taxon>Agaricomycetidae</taxon>
        <taxon>Agaricales</taxon>
        <taxon>Tricholomatineae</taxon>
        <taxon>Clitocybaceae</taxon>
        <taxon>Collybia</taxon>
    </lineage>
</organism>
<keyword evidence="1" id="KW-0472">Membrane</keyword>
<feature type="transmembrane region" description="Helical" evidence="1">
    <location>
        <begin position="111"/>
        <end position="132"/>
    </location>
</feature>
<dbReference type="EMBL" id="MU150262">
    <property type="protein sequence ID" value="KAF9463474.1"/>
    <property type="molecule type" value="Genomic_DNA"/>
</dbReference>
<feature type="transmembrane region" description="Helical" evidence="1">
    <location>
        <begin position="22"/>
        <end position="44"/>
    </location>
</feature>
<dbReference type="AlphaFoldDB" id="A0A9P5Y6B1"/>
<feature type="transmembrane region" description="Helical" evidence="1">
    <location>
        <begin position="237"/>
        <end position="254"/>
    </location>
</feature>
<feature type="transmembrane region" description="Helical" evidence="1">
    <location>
        <begin position="56"/>
        <end position="78"/>
    </location>
</feature>
<keyword evidence="1" id="KW-1133">Transmembrane helix</keyword>
<proteinExistence type="predicted"/>
<keyword evidence="3" id="KW-1185">Reference proteome</keyword>
<protein>
    <submittedName>
        <fullName evidence="2">Uncharacterized protein</fullName>
    </submittedName>
</protein>
<comment type="caution">
    <text evidence="2">The sequence shown here is derived from an EMBL/GenBank/DDBJ whole genome shotgun (WGS) entry which is preliminary data.</text>
</comment>
<gene>
    <name evidence="2" type="ORF">BDZ94DRAFT_613211</name>
</gene>
<evidence type="ECO:0000256" key="1">
    <source>
        <dbReference type="SAM" id="Phobius"/>
    </source>
</evidence>
<dbReference type="OrthoDB" id="2744793at2759"/>
<name>A0A9P5Y6B1_9AGAR</name>
<accession>A0A9P5Y6B1</accession>
<feature type="transmembrane region" description="Helical" evidence="1">
    <location>
        <begin position="274"/>
        <end position="294"/>
    </location>
</feature>